<comment type="caution">
    <text evidence="2">The sequence shown here is derived from an EMBL/GenBank/DDBJ whole genome shotgun (WGS) entry which is preliminary data.</text>
</comment>
<evidence type="ECO:0000313" key="3">
    <source>
        <dbReference type="Proteomes" id="UP000011680"/>
    </source>
</evidence>
<proteinExistence type="predicted"/>
<evidence type="ECO:0000313" key="2">
    <source>
        <dbReference type="EMBL" id="EMA56038.1"/>
    </source>
</evidence>
<organism evidence="2 3">
    <name type="scientific">Halococcus thailandensis JCM 13552</name>
    <dbReference type="NCBI Taxonomy" id="1227457"/>
    <lineage>
        <taxon>Archaea</taxon>
        <taxon>Methanobacteriati</taxon>
        <taxon>Methanobacteriota</taxon>
        <taxon>Stenosarchaea group</taxon>
        <taxon>Halobacteria</taxon>
        <taxon>Halobacteriales</taxon>
        <taxon>Halococcaceae</taxon>
        <taxon>Halococcus</taxon>
    </lineage>
</organism>
<evidence type="ECO:0000256" key="1">
    <source>
        <dbReference type="SAM" id="MobiDB-lite"/>
    </source>
</evidence>
<feature type="compositionally biased region" description="Basic and acidic residues" evidence="1">
    <location>
        <begin position="1"/>
        <end position="11"/>
    </location>
</feature>
<dbReference type="PROSITE" id="PS51318">
    <property type="entry name" value="TAT"/>
    <property type="match status" value="1"/>
</dbReference>
<dbReference type="eggNOG" id="arCOG10187">
    <property type="taxonomic scope" value="Archaea"/>
</dbReference>
<sequence>MRATNPHHDAESAQNNKNGSSQFSDVTRRRFLVAGAAGVASFGTFGSATATPNKHTLTIEGFGQTTTYSFTVGNNLEKSTAGGASVNRSDHIIDRSAHGAVKNGKDAYTFTGNLYSFDFDRSGEINVLLDGEPAHVGNRPDHTLLIEGFGTNTPYSFSTSTYATKSDAYGASRNESDHVNAYGASGAVQSGKDAYTYDGRLQSFYFRPSGEVRVTIDGKAAHVGRRPDRKLTIVAHGEYTPYEFSVSGSIREVLQKDDGQDTLESTLVSGAVSGYGYDAYAYDGSLAALTYPDDTSPGVYSNDELVAKTN</sequence>
<reference evidence="2 3" key="1">
    <citation type="journal article" date="2014" name="PLoS Genet.">
        <title>Phylogenetically driven sequencing of extremely halophilic archaea reveals strategies for static and dynamic osmo-response.</title>
        <authorList>
            <person name="Becker E.A."/>
            <person name="Seitzer P.M."/>
            <person name="Tritt A."/>
            <person name="Larsen D."/>
            <person name="Krusor M."/>
            <person name="Yao A.I."/>
            <person name="Wu D."/>
            <person name="Madern D."/>
            <person name="Eisen J.A."/>
            <person name="Darling A.E."/>
            <person name="Facciotti M.T."/>
        </authorList>
    </citation>
    <scope>NUCLEOTIDE SEQUENCE [LARGE SCALE GENOMIC DNA]</scope>
    <source>
        <strain evidence="2 3">JCM 13552</strain>
    </source>
</reference>
<gene>
    <name evidence="2" type="ORF">C451_04436</name>
</gene>
<name>M0NES2_9EURY</name>
<feature type="compositionally biased region" description="Polar residues" evidence="1">
    <location>
        <begin position="12"/>
        <end position="24"/>
    </location>
</feature>
<dbReference type="Proteomes" id="UP000011680">
    <property type="component" value="Unassembled WGS sequence"/>
</dbReference>
<dbReference type="InterPro" id="IPR006311">
    <property type="entry name" value="TAT_signal"/>
</dbReference>
<dbReference type="EMBL" id="AOMF01000098">
    <property type="protein sequence ID" value="EMA56038.1"/>
    <property type="molecule type" value="Genomic_DNA"/>
</dbReference>
<dbReference type="RefSeq" id="WP_007738073.1">
    <property type="nucleotide sequence ID" value="NZ_AOMF01000098.1"/>
</dbReference>
<feature type="region of interest" description="Disordered" evidence="1">
    <location>
        <begin position="1"/>
        <end position="24"/>
    </location>
</feature>
<protein>
    <submittedName>
        <fullName evidence="2">Uncharacterized protein</fullName>
    </submittedName>
</protein>
<keyword evidence="3" id="KW-1185">Reference proteome</keyword>
<accession>M0NES2</accession>
<dbReference type="AlphaFoldDB" id="M0NES2"/>